<evidence type="ECO:0000256" key="1">
    <source>
        <dbReference type="SAM" id="MobiDB-lite"/>
    </source>
</evidence>
<name>A0A1G7D2V3_9PROT</name>
<gene>
    <name evidence="2" type="ORF">SAMN04487779_103812</name>
</gene>
<evidence type="ECO:0000313" key="2">
    <source>
        <dbReference type="EMBL" id="SDE45055.1"/>
    </source>
</evidence>
<evidence type="ECO:0000313" key="3">
    <source>
        <dbReference type="Proteomes" id="UP000198925"/>
    </source>
</evidence>
<feature type="region of interest" description="Disordered" evidence="1">
    <location>
        <begin position="1"/>
        <end position="27"/>
    </location>
</feature>
<dbReference type="EMBL" id="FMZX01000038">
    <property type="protein sequence ID" value="SDE45055.1"/>
    <property type="molecule type" value="Genomic_DNA"/>
</dbReference>
<accession>A0A1G7D2V3</accession>
<feature type="compositionally biased region" description="Low complexity" evidence="1">
    <location>
        <begin position="153"/>
        <end position="164"/>
    </location>
</feature>
<keyword evidence="3" id="KW-1185">Reference proteome</keyword>
<reference evidence="2 3" key="1">
    <citation type="submission" date="2016-10" db="EMBL/GenBank/DDBJ databases">
        <authorList>
            <person name="de Groot N.N."/>
        </authorList>
    </citation>
    <scope>NUCLEOTIDE SEQUENCE [LARGE SCALE GENOMIC DNA]</scope>
    <source>
        <strain evidence="2 3">CPCC 100156</strain>
    </source>
</reference>
<proteinExistence type="predicted"/>
<dbReference type="Proteomes" id="UP000198925">
    <property type="component" value="Unassembled WGS sequence"/>
</dbReference>
<protein>
    <submittedName>
        <fullName evidence="2">Uncharacterized protein</fullName>
    </submittedName>
</protein>
<dbReference type="AlphaFoldDB" id="A0A1G7D2V3"/>
<organism evidence="2 3">
    <name type="scientific">Belnapia rosea</name>
    <dbReference type="NCBI Taxonomy" id="938405"/>
    <lineage>
        <taxon>Bacteria</taxon>
        <taxon>Pseudomonadati</taxon>
        <taxon>Pseudomonadota</taxon>
        <taxon>Alphaproteobacteria</taxon>
        <taxon>Acetobacterales</taxon>
        <taxon>Roseomonadaceae</taxon>
        <taxon>Belnapia</taxon>
    </lineage>
</organism>
<feature type="compositionally biased region" description="Low complexity" evidence="1">
    <location>
        <begin position="7"/>
        <end position="17"/>
    </location>
</feature>
<sequence>MQHAASRSRLPSGSGRSSLERSAPRAATLSTESLSSLQAVARQALAINGVVPASVRPRLPVSPFSRPNVYFAAFPRTSAPLLCGTCERGRRARFVGAGAAPPASAAPAPFSRWPRSGAAWSEDCCAASPAARSTRVPPCASASKYSPTKRRCSSTAGPGSARSSSASAKSLLVAITPLKSRDAARCASCTCAPTVPELGAAVISWRILAAASSTRPARSCLILSMFHSACLPWRQTLSSRLEDRLGSPGLGVRRRRTGWSRAT</sequence>
<feature type="region of interest" description="Disordered" evidence="1">
    <location>
        <begin position="134"/>
        <end position="164"/>
    </location>
</feature>